<dbReference type="InterPro" id="IPR036640">
    <property type="entry name" value="ABC1_TM_sf"/>
</dbReference>
<evidence type="ECO:0000313" key="11">
    <source>
        <dbReference type="Proteomes" id="UP001596233"/>
    </source>
</evidence>
<proteinExistence type="predicted"/>
<dbReference type="Gene3D" id="3.40.50.300">
    <property type="entry name" value="P-loop containing nucleotide triphosphate hydrolases"/>
    <property type="match status" value="1"/>
</dbReference>
<feature type="domain" description="ABC transmembrane type-1" evidence="9">
    <location>
        <begin position="19"/>
        <end position="301"/>
    </location>
</feature>
<evidence type="ECO:0000256" key="2">
    <source>
        <dbReference type="ARBA" id="ARBA00022692"/>
    </source>
</evidence>
<evidence type="ECO:0000256" key="3">
    <source>
        <dbReference type="ARBA" id="ARBA00022741"/>
    </source>
</evidence>
<evidence type="ECO:0000256" key="6">
    <source>
        <dbReference type="ARBA" id="ARBA00023136"/>
    </source>
</evidence>
<dbReference type="PROSITE" id="PS50929">
    <property type="entry name" value="ABC_TM1F"/>
    <property type="match status" value="1"/>
</dbReference>
<reference evidence="11" key="1">
    <citation type="journal article" date="2019" name="Int. J. Syst. Evol. Microbiol.">
        <title>The Global Catalogue of Microorganisms (GCM) 10K type strain sequencing project: providing services to taxonomists for standard genome sequencing and annotation.</title>
        <authorList>
            <consortium name="The Broad Institute Genomics Platform"/>
            <consortium name="The Broad Institute Genome Sequencing Center for Infectious Disease"/>
            <person name="Wu L."/>
            <person name="Ma J."/>
        </authorList>
    </citation>
    <scope>NUCLEOTIDE SEQUENCE [LARGE SCALE GENOMIC DNA]</scope>
    <source>
        <strain evidence="11">PCU 280</strain>
    </source>
</reference>
<dbReference type="SUPFAM" id="SSF90123">
    <property type="entry name" value="ABC transporter transmembrane region"/>
    <property type="match status" value="1"/>
</dbReference>
<keyword evidence="2 7" id="KW-0812">Transmembrane</keyword>
<dbReference type="Pfam" id="PF00005">
    <property type="entry name" value="ABC_tran"/>
    <property type="match status" value="1"/>
</dbReference>
<dbReference type="Gene3D" id="1.20.1560.10">
    <property type="entry name" value="ABC transporter type 1, transmembrane domain"/>
    <property type="match status" value="1"/>
</dbReference>
<keyword evidence="3" id="KW-0547">Nucleotide-binding</keyword>
<evidence type="ECO:0000256" key="1">
    <source>
        <dbReference type="ARBA" id="ARBA00004651"/>
    </source>
</evidence>
<dbReference type="Proteomes" id="UP001596233">
    <property type="component" value="Unassembled WGS sequence"/>
</dbReference>
<feature type="transmembrane region" description="Helical" evidence="7">
    <location>
        <begin position="51"/>
        <end position="72"/>
    </location>
</feature>
<dbReference type="InterPro" id="IPR017871">
    <property type="entry name" value="ABC_transporter-like_CS"/>
</dbReference>
<dbReference type="Pfam" id="PF00664">
    <property type="entry name" value="ABC_membrane"/>
    <property type="match status" value="1"/>
</dbReference>
<feature type="domain" description="ABC transporter" evidence="8">
    <location>
        <begin position="329"/>
        <end position="567"/>
    </location>
</feature>
<comment type="caution">
    <text evidence="10">The sequence shown here is derived from an EMBL/GenBank/DDBJ whole genome shotgun (WGS) entry which is preliminary data.</text>
</comment>
<dbReference type="PANTHER" id="PTHR43394:SF1">
    <property type="entry name" value="ATP-BINDING CASSETTE SUB-FAMILY B MEMBER 10, MITOCHONDRIAL"/>
    <property type="match status" value="1"/>
</dbReference>
<evidence type="ECO:0000256" key="7">
    <source>
        <dbReference type="SAM" id="Phobius"/>
    </source>
</evidence>
<dbReference type="InterPro" id="IPR039421">
    <property type="entry name" value="Type_1_exporter"/>
</dbReference>
<keyword evidence="4 10" id="KW-0067">ATP-binding</keyword>
<dbReference type="InterPro" id="IPR011527">
    <property type="entry name" value="ABC1_TM_dom"/>
</dbReference>
<gene>
    <name evidence="10" type="ORF">ACFP56_05040</name>
</gene>
<evidence type="ECO:0000259" key="9">
    <source>
        <dbReference type="PROSITE" id="PS50929"/>
    </source>
</evidence>
<accession>A0ABW1UZT9</accession>
<dbReference type="PANTHER" id="PTHR43394">
    <property type="entry name" value="ATP-DEPENDENT PERMEASE MDL1, MITOCHONDRIAL"/>
    <property type="match status" value="1"/>
</dbReference>
<dbReference type="RefSeq" id="WP_379231861.1">
    <property type="nucleotide sequence ID" value="NZ_JBHSTE010000002.1"/>
</dbReference>
<evidence type="ECO:0000259" key="8">
    <source>
        <dbReference type="PROSITE" id="PS50893"/>
    </source>
</evidence>
<dbReference type="CDD" id="cd07346">
    <property type="entry name" value="ABC_6TM_exporters"/>
    <property type="match status" value="1"/>
</dbReference>
<protein>
    <submittedName>
        <fullName evidence="10">ABC transporter ATP-binding protein</fullName>
    </submittedName>
</protein>
<dbReference type="PROSITE" id="PS00211">
    <property type="entry name" value="ABC_TRANSPORTER_1"/>
    <property type="match status" value="1"/>
</dbReference>
<feature type="transmembrane region" description="Helical" evidence="7">
    <location>
        <begin position="133"/>
        <end position="152"/>
    </location>
</feature>
<name>A0ABW1UZT9_9BACL</name>
<keyword evidence="11" id="KW-1185">Reference proteome</keyword>
<dbReference type="PROSITE" id="PS50893">
    <property type="entry name" value="ABC_TRANSPORTER_2"/>
    <property type="match status" value="1"/>
</dbReference>
<evidence type="ECO:0000256" key="4">
    <source>
        <dbReference type="ARBA" id="ARBA00022840"/>
    </source>
</evidence>
<comment type="subcellular location">
    <subcellularLocation>
        <location evidence="1">Cell membrane</location>
        <topology evidence="1">Multi-pass membrane protein</topology>
    </subcellularLocation>
</comment>
<keyword evidence="6 7" id="KW-0472">Membrane</keyword>
<evidence type="ECO:0000256" key="5">
    <source>
        <dbReference type="ARBA" id="ARBA00022989"/>
    </source>
</evidence>
<dbReference type="GO" id="GO:0005524">
    <property type="term" value="F:ATP binding"/>
    <property type="evidence" value="ECO:0007669"/>
    <property type="project" value="UniProtKB-KW"/>
</dbReference>
<organism evidence="10 11">
    <name type="scientific">Paenibacillus septentrionalis</name>
    <dbReference type="NCBI Taxonomy" id="429342"/>
    <lineage>
        <taxon>Bacteria</taxon>
        <taxon>Bacillati</taxon>
        <taxon>Bacillota</taxon>
        <taxon>Bacilli</taxon>
        <taxon>Bacillales</taxon>
        <taxon>Paenibacillaceae</taxon>
        <taxon>Paenibacillus</taxon>
    </lineage>
</organism>
<dbReference type="InterPro" id="IPR003439">
    <property type="entry name" value="ABC_transporter-like_ATP-bd"/>
</dbReference>
<dbReference type="SUPFAM" id="SSF52540">
    <property type="entry name" value="P-loop containing nucleoside triphosphate hydrolases"/>
    <property type="match status" value="1"/>
</dbReference>
<keyword evidence="5 7" id="KW-1133">Transmembrane helix</keyword>
<sequence length="574" mass="64955">MNNFIWLWKWAKPLKAGLLVGLILLALEVVFSISMVYVQKLIIDDVFIDKHYHLITSLLIVFIGSVLLYNLFHMLAGMRLNITSRRINVNLLEHYMKTMQKLPTRFFHNERTGRLTNYYNQEINSITRIYSSIFFDVFYNLLSFIILTVIIGYASLPILLGLFVIGGLFIPLGRYFAPRLRAASKALQEKRANLSVHLVEGISSTKEVLAFNRQEQEQSKLNRILNAILGGSLQEVNLQNKQLLFSESLRLGTQFLVLGYGGYAVMTGDLSIGMFVIVFQFSRDLMDAINGLYQTTMSVPAVIASVDRFREVLGQEKELDGHKQLKHRIQTMNWSQVEFQYSAEAGNVLNGVTFRARRGEKLAFVGLSGGGKSTIAQLLIRFYKPDRGRIEVDGISLQELTLDDWSKRVAIVFQDSYMYPETIISNLTLGRVGFSQQQLVEVCKAACIHEDIIALPNGYRTLLGERGITLSGGQRQRLAIARALLGDPELLILDEATSALDLETERQVMASLDEQGKNRITIIIAHRLSTVQNADVIHVMESGKISESGTHEELIARNQVYTTLLRMQNQEMHR</sequence>
<dbReference type="EMBL" id="JBHSTE010000002">
    <property type="protein sequence ID" value="MFC6331980.1"/>
    <property type="molecule type" value="Genomic_DNA"/>
</dbReference>
<dbReference type="SMART" id="SM00382">
    <property type="entry name" value="AAA"/>
    <property type="match status" value="1"/>
</dbReference>
<dbReference type="InterPro" id="IPR027417">
    <property type="entry name" value="P-loop_NTPase"/>
</dbReference>
<evidence type="ECO:0000313" key="10">
    <source>
        <dbReference type="EMBL" id="MFC6331980.1"/>
    </source>
</evidence>
<feature type="transmembrane region" description="Helical" evidence="7">
    <location>
        <begin position="158"/>
        <end position="177"/>
    </location>
</feature>
<feature type="transmembrane region" description="Helical" evidence="7">
    <location>
        <begin position="255"/>
        <end position="279"/>
    </location>
</feature>
<dbReference type="InterPro" id="IPR003593">
    <property type="entry name" value="AAA+_ATPase"/>
</dbReference>